<dbReference type="EMBL" id="CM042015">
    <property type="protein sequence ID" value="KAI3709858.1"/>
    <property type="molecule type" value="Genomic_DNA"/>
</dbReference>
<evidence type="ECO:0000313" key="2">
    <source>
        <dbReference type="Proteomes" id="UP001055811"/>
    </source>
</evidence>
<reference evidence="1 2" key="2">
    <citation type="journal article" date="2022" name="Mol. Ecol. Resour.">
        <title>The genomes of chicory, endive, great burdock and yacon provide insights into Asteraceae paleo-polyploidization history and plant inulin production.</title>
        <authorList>
            <person name="Fan W."/>
            <person name="Wang S."/>
            <person name="Wang H."/>
            <person name="Wang A."/>
            <person name="Jiang F."/>
            <person name="Liu H."/>
            <person name="Zhao H."/>
            <person name="Xu D."/>
            <person name="Zhang Y."/>
        </authorList>
    </citation>
    <scope>NUCLEOTIDE SEQUENCE [LARGE SCALE GENOMIC DNA]</scope>
    <source>
        <strain evidence="2">cv. Punajuju</strain>
        <tissue evidence="1">Leaves</tissue>
    </source>
</reference>
<evidence type="ECO:0000313" key="1">
    <source>
        <dbReference type="EMBL" id="KAI3709858.1"/>
    </source>
</evidence>
<name>A0ACB9AJ27_CICIN</name>
<dbReference type="Proteomes" id="UP001055811">
    <property type="component" value="Linkage Group LG07"/>
</dbReference>
<gene>
    <name evidence="1" type="ORF">L2E82_39626</name>
</gene>
<keyword evidence="2" id="KW-1185">Reference proteome</keyword>
<proteinExistence type="predicted"/>
<reference evidence="2" key="1">
    <citation type="journal article" date="2022" name="Mol. Ecol. Resour.">
        <title>The genomes of chicory, endive, great burdock and yacon provide insights into Asteraceae palaeo-polyploidization history and plant inulin production.</title>
        <authorList>
            <person name="Fan W."/>
            <person name="Wang S."/>
            <person name="Wang H."/>
            <person name="Wang A."/>
            <person name="Jiang F."/>
            <person name="Liu H."/>
            <person name="Zhao H."/>
            <person name="Xu D."/>
            <person name="Zhang Y."/>
        </authorList>
    </citation>
    <scope>NUCLEOTIDE SEQUENCE [LARGE SCALE GENOMIC DNA]</scope>
    <source>
        <strain evidence="2">cv. Punajuju</strain>
    </source>
</reference>
<protein>
    <submittedName>
        <fullName evidence="1">Uncharacterized protein</fullName>
    </submittedName>
</protein>
<accession>A0ACB9AJ27</accession>
<comment type="caution">
    <text evidence="1">The sequence shown here is derived from an EMBL/GenBank/DDBJ whole genome shotgun (WGS) entry which is preliminary data.</text>
</comment>
<sequence length="68" mass="7985">MSFALLVGFLPTGFDWLLIIRQGNNVLQKGIYISLRHLQRETFLWILDFCLFLELQTIMSKFLESTFG</sequence>
<organism evidence="1 2">
    <name type="scientific">Cichorium intybus</name>
    <name type="common">Chicory</name>
    <dbReference type="NCBI Taxonomy" id="13427"/>
    <lineage>
        <taxon>Eukaryota</taxon>
        <taxon>Viridiplantae</taxon>
        <taxon>Streptophyta</taxon>
        <taxon>Embryophyta</taxon>
        <taxon>Tracheophyta</taxon>
        <taxon>Spermatophyta</taxon>
        <taxon>Magnoliopsida</taxon>
        <taxon>eudicotyledons</taxon>
        <taxon>Gunneridae</taxon>
        <taxon>Pentapetalae</taxon>
        <taxon>asterids</taxon>
        <taxon>campanulids</taxon>
        <taxon>Asterales</taxon>
        <taxon>Asteraceae</taxon>
        <taxon>Cichorioideae</taxon>
        <taxon>Cichorieae</taxon>
        <taxon>Cichoriinae</taxon>
        <taxon>Cichorium</taxon>
    </lineage>
</organism>